<reference evidence="3 4" key="2">
    <citation type="submission" date="2017-02" db="EMBL/GenBank/DDBJ databases">
        <title>A genome survey and senescence transcriptome analysis in Lentinula edodes.</title>
        <authorList>
            <person name="Sakamoto Y."/>
            <person name="Nakade K."/>
            <person name="Sato S."/>
            <person name="Yoshida Y."/>
            <person name="Miyazaki K."/>
            <person name="Natsume S."/>
            <person name="Konno N."/>
        </authorList>
    </citation>
    <scope>NUCLEOTIDE SEQUENCE [LARGE SCALE GENOMIC DNA]</scope>
    <source>
        <strain evidence="3 4">NBRC 111202</strain>
    </source>
</reference>
<accession>A0A1Q3DYH6</accession>
<gene>
    <name evidence="3" type="ORF">LENED_001479</name>
</gene>
<evidence type="ECO:0000256" key="2">
    <source>
        <dbReference type="SAM" id="SignalP"/>
    </source>
</evidence>
<comment type="caution">
    <text evidence="3">The sequence shown here is derived from an EMBL/GenBank/DDBJ whole genome shotgun (WGS) entry which is preliminary data.</text>
</comment>
<feature type="signal peptide" evidence="2">
    <location>
        <begin position="1"/>
        <end position="25"/>
    </location>
</feature>
<evidence type="ECO:0000256" key="1">
    <source>
        <dbReference type="SAM" id="MobiDB-lite"/>
    </source>
</evidence>
<organism evidence="3 4">
    <name type="scientific">Lentinula edodes</name>
    <name type="common">Shiitake mushroom</name>
    <name type="synonym">Lentinus edodes</name>
    <dbReference type="NCBI Taxonomy" id="5353"/>
    <lineage>
        <taxon>Eukaryota</taxon>
        <taxon>Fungi</taxon>
        <taxon>Dikarya</taxon>
        <taxon>Basidiomycota</taxon>
        <taxon>Agaricomycotina</taxon>
        <taxon>Agaricomycetes</taxon>
        <taxon>Agaricomycetidae</taxon>
        <taxon>Agaricales</taxon>
        <taxon>Marasmiineae</taxon>
        <taxon>Omphalotaceae</taxon>
        <taxon>Lentinula</taxon>
    </lineage>
</organism>
<reference evidence="3 4" key="1">
    <citation type="submission" date="2016-08" db="EMBL/GenBank/DDBJ databases">
        <authorList>
            <consortium name="Lentinula edodes genome sequencing consortium"/>
            <person name="Sakamoto Y."/>
            <person name="Nakade K."/>
            <person name="Sato S."/>
            <person name="Yoshida Y."/>
            <person name="Miyazaki K."/>
            <person name="Natsume S."/>
            <person name="Konno N."/>
        </authorList>
    </citation>
    <scope>NUCLEOTIDE SEQUENCE [LARGE SCALE GENOMIC DNA]</scope>
    <source>
        <strain evidence="3 4">NBRC 111202</strain>
    </source>
</reference>
<keyword evidence="4" id="KW-1185">Reference proteome</keyword>
<feature type="chain" id="PRO_5012681915" description="Secreted protein" evidence="2">
    <location>
        <begin position="26"/>
        <end position="95"/>
    </location>
</feature>
<feature type="region of interest" description="Disordered" evidence="1">
    <location>
        <begin position="64"/>
        <end position="95"/>
    </location>
</feature>
<evidence type="ECO:0000313" key="3">
    <source>
        <dbReference type="EMBL" id="GAV99989.1"/>
    </source>
</evidence>
<sequence length="95" mass="9867">MHAVVGRPPVAIALSLVASLVPVRCVLSPSSFPAPVAVYDIPARPCFNNAECGMRLRRLSWGVGDEPLEDESPTAGGSKLPDEAAGRVAGSMEPV</sequence>
<evidence type="ECO:0008006" key="5">
    <source>
        <dbReference type="Google" id="ProtNLM"/>
    </source>
</evidence>
<dbReference type="EMBL" id="BDGU01000022">
    <property type="protein sequence ID" value="GAV99989.1"/>
    <property type="molecule type" value="Genomic_DNA"/>
</dbReference>
<dbReference type="Proteomes" id="UP000188533">
    <property type="component" value="Unassembled WGS sequence"/>
</dbReference>
<name>A0A1Q3DYH6_LENED</name>
<keyword evidence="2" id="KW-0732">Signal</keyword>
<proteinExistence type="predicted"/>
<evidence type="ECO:0000313" key="4">
    <source>
        <dbReference type="Proteomes" id="UP000188533"/>
    </source>
</evidence>
<protein>
    <recommendedName>
        <fullName evidence="5">Secreted protein</fullName>
    </recommendedName>
</protein>
<dbReference type="AlphaFoldDB" id="A0A1Q3DYH6"/>